<dbReference type="PANTHER" id="PTHR24171">
    <property type="entry name" value="ANKYRIN REPEAT DOMAIN-CONTAINING PROTEIN 39-RELATED"/>
    <property type="match status" value="1"/>
</dbReference>
<reference evidence="4 5" key="1">
    <citation type="submission" date="2018-06" db="EMBL/GenBank/DDBJ databases">
        <title>Comparative genomics reveals the genomic features of Rhizophagus irregularis, R. cerebriforme, R. diaphanum and Gigaspora rosea, and their symbiotic lifestyle signature.</title>
        <authorList>
            <person name="Morin E."/>
            <person name="San Clemente H."/>
            <person name="Chen E.C.H."/>
            <person name="De La Providencia I."/>
            <person name="Hainaut M."/>
            <person name="Kuo A."/>
            <person name="Kohler A."/>
            <person name="Murat C."/>
            <person name="Tang N."/>
            <person name="Roy S."/>
            <person name="Loubradou J."/>
            <person name="Henrissat B."/>
            <person name="Grigoriev I.V."/>
            <person name="Corradi N."/>
            <person name="Roux C."/>
            <person name="Martin F.M."/>
        </authorList>
    </citation>
    <scope>NUCLEOTIDE SEQUENCE [LARGE SCALE GENOMIC DNA]</scope>
    <source>
        <strain evidence="4 5">DAOM 227022</strain>
    </source>
</reference>
<dbReference type="SMART" id="SM00248">
    <property type="entry name" value="ANK"/>
    <property type="match status" value="3"/>
</dbReference>
<keyword evidence="1" id="KW-0677">Repeat</keyword>
<evidence type="ECO:0000256" key="3">
    <source>
        <dbReference type="PROSITE-ProRule" id="PRU00023"/>
    </source>
</evidence>
<sequence length="130" mass="14286">MSDNNIWVAAGNGDIQRVTELIRSGISPNSRDSNGYTPLAAATSYNHIDLIDFLISEGADVNIRDNDNDTPLYVAENVKVAQKLLSHGADPFIINSEGKTPAQVAYEEEWFDVAELYRSITGEQIPKSDD</sequence>
<dbReference type="EMBL" id="QKYT01000159">
    <property type="protein sequence ID" value="RIA91204.1"/>
    <property type="molecule type" value="Genomic_DNA"/>
</dbReference>
<dbReference type="OrthoDB" id="19174at2759"/>
<dbReference type="PROSITE" id="PS50297">
    <property type="entry name" value="ANK_REP_REGION"/>
    <property type="match status" value="1"/>
</dbReference>
<proteinExistence type="predicted"/>
<evidence type="ECO:0000256" key="1">
    <source>
        <dbReference type="ARBA" id="ARBA00022737"/>
    </source>
</evidence>
<organism evidence="4 5">
    <name type="scientific">Glomus cerebriforme</name>
    <dbReference type="NCBI Taxonomy" id="658196"/>
    <lineage>
        <taxon>Eukaryota</taxon>
        <taxon>Fungi</taxon>
        <taxon>Fungi incertae sedis</taxon>
        <taxon>Mucoromycota</taxon>
        <taxon>Glomeromycotina</taxon>
        <taxon>Glomeromycetes</taxon>
        <taxon>Glomerales</taxon>
        <taxon>Glomeraceae</taxon>
        <taxon>Glomus</taxon>
    </lineage>
</organism>
<comment type="caution">
    <text evidence="4">The sequence shown here is derived from an EMBL/GenBank/DDBJ whole genome shotgun (WGS) entry which is preliminary data.</text>
</comment>
<dbReference type="InterPro" id="IPR002110">
    <property type="entry name" value="Ankyrin_rpt"/>
</dbReference>
<feature type="repeat" description="ANK" evidence="3">
    <location>
        <begin position="34"/>
        <end position="66"/>
    </location>
</feature>
<evidence type="ECO:0000313" key="5">
    <source>
        <dbReference type="Proteomes" id="UP000265703"/>
    </source>
</evidence>
<dbReference type="Pfam" id="PF12796">
    <property type="entry name" value="Ank_2"/>
    <property type="match status" value="1"/>
</dbReference>
<dbReference type="Gene3D" id="1.25.40.20">
    <property type="entry name" value="Ankyrin repeat-containing domain"/>
    <property type="match status" value="1"/>
</dbReference>
<evidence type="ECO:0000313" key="4">
    <source>
        <dbReference type="EMBL" id="RIA91204.1"/>
    </source>
</evidence>
<protein>
    <submittedName>
        <fullName evidence="4">Ankyrin repeat-containing domain protein</fullName>
    </submittedName>
</protein>
<dbReference type="PROSITE" id="PS50088">
    <property type="entry name" value="ANK_REPEAT"/>
    <property type="match status" value="1"/>
</dbReference>
<dbReference type="STRING" id="658196.A0A397T8A5"/>
<keyword evidence="2 3" id="KW-0040">ANK repeat</keyword>
<evidence type="ECO:0000256" key="2">
    <source>
        <dbReference type="ARBA" id="ARBA00023043"/>
    </source>
</evidence>
<accession>A0A397T8A5</accession>
<dbReference type="SUPFAM" id="SSF48403">
    <property type="entry name" value="Ankyrin repeat"/>
    <property type="match status" value="1"/>
</dbReference>
<keyword evidence="5" id="KW-1185">Reference proteome</keyword>
<dbReference type="PANTHER" id="PTHR24171:SF9">
    <property type="entry name" value="ANKYRIN REPEAT DOMAIN-CONTAINING PROTEIN 39"/>
    <property type="match status" value="1"/>
</dbReference>
<dbReference type="AlphaFoldDB" id="A0A397T8A5"/>
<name>A0A397T8A5_9GLOM</name>
<gene>
    <name evidence="4" type="ORF">C1645_127889</name>
</gene>
<dbReference type="Proteomes" id="UP000265703">
    <property type="component" value="Unassembled WGS sequence"/>
</dbReference>
<dbReference type="InterPro" id="IPR036770">
    <property type="entry name" value="Ankyrin_rpt-contain_sf"/>
</dbReference>